<sequence length="285" mass="29229">MKIGISGASGNLGRAVLAEIAIRNAGAEVVAISRTPDSLGSGVEGRLGDYDRPETLASAYAGINRLVIIPSADLRKGIRGKQLIAAIDAAVAAGVEQVVLVSAVGTRKQEEPHIGAAYWAGEQHLIKVAPAWTVVRMSYYAEAFAGDAQMSAGMGVLTGLNENRVAYVSRDDVAAAVVGVLIGDGHEGAIYSATGPKSFTGAERAATATAFVGKPFGFVVVTEEQLRGGLAQAGLPDDVVNAVVSIQSDYARGAFDIVTGDVEHLSGRAPRALEDVLNALASSGS</sequence>
<gene>
    <name evidence="2" type="ORF">ASILVAE211_23780</name>
</gene>
<dbReference type="Gene3D" id="3.40.50.720">
    <property type="entry name" value="NAD(P)-binding Rossmann-like Domain"/>
    <property type="match status" value="1"/>
</dbReference>
<dbReference type="AlphaFoldDB" id="A0A963YXQ4"/>
<reference evidence="2" key="1">
    <citation type="journal article" date="2021" name="Microorganisms">
        <title>Acidisoma silvae sp. nov. and Acidisomacellulosilytica sp. nov., Two Acidophilic Bacteria Isolated from Decaying Wood, Hydrolyzing Cellulose and Producing Poly-3-hydroxybutyrate.</title>
        <authorList>
            <person name="Mieszkin S."/>
            <person name="Pouder E."/>
            <person name="Uroz S."/>
            <person name="Simon-Colin C."/>
            <person name="Alain K."/>
        </authorList>
    </citation>
    <scope>NUCLEOTIDE SEQUENCE</scope>
    <source>
        <strain evidence="2">HW T2.11</strain>
    </source>
</reference>
<protein>
    <submittedName>
        <fullName evidence="2">NAD(P)H-binding protein</fullName>
    </submittedName>
</protein>
<dbReference type="Proteomes" id="UP000708298">
    <property type="component" value="Unassembled WGS sequence"/>
</dbReference>
<dbReference type="InterPro" id="IPR052718">
    <property type="entry name" value="NmrA-type_oxidoreductase"/>
</dbReference>
<dbReference type="InterPro" id="IPR016040">
    <property type="entry name" value="NAD(P)-bd_dom"/>
</dbReference>
<evidence type="ECO:0000259" key="1">
    <source>
        <dbReference type="Pfam" id="PF13460"/>
    </source>
</evidence>
<dbReference type="InterPro" id="IPR036291">
    <property type="entry name" value="NAD(P)-bd_dom_sf"/>
</dbReference>
<evidence type="ECO:0000313" key="3">
    <source>
        <dbReference type="Proteomes" id="UP000708298"/>
    </source>
</evidence>
<feature type="domain" description="NAD(P)-binding" evidence="1">
    <location>
        <begin position="7"/>
        <end position="181"/>
    </location>
</feature>
<dbReference type="SUPFAM" id="SSF51735">
    <property type="entry name" value="NAD(P)-binding Rossmann-fold domains"/>
    <property type="match status" value="1"/>
</dbReference>
<proteinExistence type="predicted"/>
<dbReference type="EMBL" id="JAESVB010000027">
    <property type="protein sequence ID" value="MCB8878225.1"/>
    <property type="molecule type" value="Genomic_DNA"/>
</dbReference>
<dbReference type="PANTHER" id="PTHR47129">
    <property type="entry name" value="QUINONE OXIDOREDUCTASE 2"/>
    <property type="match status" value="1"/>
</dbReference>
<evidence type="ECO:0000313" key="2">
    <source>
        <dbReference type="EMBL" id="MCB8878225.1"/>
    </source>
</evidence>
<accession>A0A963YXQ4</accession>
<comment type="caution">
    <text evidence="2">The sequence shown here is derived from an EMBL/GenBank/DDBJ whole genome shotgun (WGS) entry which is preliminary data.</text>
</comment>
<name>A0A963YXQ4_9PROT</name>
<dbReference type="Pfam" id="PF13460">
    <property type="entry name" value="NAD_binding_10"/>
    <property type="match status" value="1"/>
</dbReference>
<dbReference type="RefSeq" id="WP_227323871.1">
    <property type="nucleotide sequence ID" value="NZ_JAESVB010000027.1"/>
</dbReference>
<organism evidence="2 3">
    <name type="scientific">Acidisoma silvae</name>
    <dbReference type="NCBI Taxonomy" id="2802396"/>
    <lineage>
        <taxon>Bacteria</taxon>
        <taxon>Pseudomonadati</taxon>
        <taxon>Pseudomonadota</taxon>
        <taxon>Alphaproteobacteria</taxon>
        <taxon>Acetobacterales</taxon>
        <taxon>Acidocellaceae</taxon>
        <taxon>Acidisoma</taxon>
    </lineage>
</organism>
<dbReference type="PANTHER" id="PTHR47129:SF1">
    <property type="entry name" value="NMRA-LIKE DOMAIN-CONTAINING PROTEIN"/>
    <property type="match status" value="1"/>
</dbReference>
<keyword evidence="3" id="KW-1185">Reference proteome</keyword>
<reference evidence="2" key="2">
    <citation type="submission" date="2021-01" db="EMBL/GenBank/DDBJ databases">
        <authorList>
            <person name="Mieszkin S."/>
            <person name="Pouder E."/>
            <person name="Alain K."/>
        </authorList>
    </citation>
    <scope>NUCLEOTIDE SEQUENCE</scope>
    <source>
        <strain evidence="2">HW T2.11</strain>
    </source>
</reference>
<dbReference type="Gene3D" id="3.90.25.10">
    <property type="entry name" value="UDP-galactose 4-epimerase, domain 1"/>
    <property type="match status" value="1"/>
</dbReference>